<dbReference type="InterPro" id="IPR006910">
    <property type="entry name" value="Rad21_Rec8_N"/>
</dbReference>
<sequence>MFTSTMLRDRDVTAVWKSGLSRATVSRAVSDRVKIGDVIDKISQQEVLDSLLLPQLGILICGAARIHDSKTRFLLKDVDDTIFRATVSATKTKKNKKRKPRTIREPAANDLDLDIDFDDILEAGVDDIRNYSDLFTRVLTTQSSQHGSAHASVPGSQGLIPPNFIPDDDMPVHEFWEDDGVPMPATNLDDSLALAPLSPLSEPAPNLATPTPARQPRRRAMRPRKIQRDKRISLTDDQIRHALAHSHETTEPRPVIGDVGWLPSNGFDESFLTEVLPSAWLAKRIAARLAADASADPEPAAKTPRRKRRTKKSSVVSDDEFNFSINESFDGGQRGFMPDSDFEGAGFDQLTADEIRARALNALGDGAQHDVKTDLLDHVKETGNRRHELAALFGVLLEQARDGHVALQQTGAADLGTVSAMLVQ</sequence>
<feature type="domain" description="Rad21/Rec8-like protein N-terminal" evidence="2">
    <location>
        <begin position="1"/>
        <end position="93"/>
    </location>
</feature>
<proteinExistence type="predicted"/>
<dbReference type="Pfam" id="PF04825">
    <property type="entry name" value="Rad21_Rec8_N"/>
    <property type="match status" value="1"/>
</dbReference>
<feature type="compositionally biased region" description="Basic residues" evidence="1">
    <location>
        <begin position="215"/>
        <end position="228"/>
    </location>
</feature>
<dbReference type="AlphaFoldDB" id="A0A8J6C011"/>
<keyword evidence="5" id="KW-1185">Reference proteome</keyword>
<comment type="caution">
    <text evidence="3">The sequence shown here is derived from an EMBL/GenBank/DDBJ whole genome shotgun (WGS) entry which is preliminary data.</text>
</comment>
<evidence type="ECO:0000313" key="5">
    <source>
        <dbReference type="Proteomes" id="UP000717585"/>
    </source>
</evidence>
<gene>
    <name evidence="3" type="ORF">J8273_2448</name>
    <name evidence="4" type="ORF">J8273_2470</name>
</gene>
<feature type="region of interest" description="Disordered" evidence="1">
    <location>
        <begin position="291"/>
        <end position="315"/>
    </location>
</feature>
<feature type="region of interest" description="Disordered" evidence="1">
    <location>
        <begin position="198"/>
        <end position="237"/>
    </location>
</feature>
<protein>
    <submittedName>
        <fullName evidence="3 4">Rad21-like protein RAD21-like</fullName>
    </submittedName>
</protein>
<name>A0A8J6C011_9EUKA</name>
<evidence type="ECO:0000313" key="3">
    <source>
        <dbReference type="EMBL" id="KAG9396096.1"/>
    </source>
</evidence>
<organism evidence="3 5">
    <name type="scientific">Carpediemonas membranifera</name>
    <dbReference type="NCBI Taxonomy" id="201153"/>
    <lineage>
        <taxon>Eukaryota</taxon>
        <taxon>Metamonada</taxon>
        <taxon>Carpediemonas-like organisms</taxon>
        <taxon>Carpediemonas</taxon>
    </lineage>
</organism>
<dbReference type="EMBL" id="JAHDYR010000007">
    <property type="protein sequence ID" value="KAG9396096.1"/>
    <property type="molecule type" value="Genomic_DNA"/>
</dbReference>
<evidence type="ECO:0000259" key="2">
    <source>
        <dbReference type="Pfam" id="PF04825"/>
    </source>
</evidence>
<dbReference type="EMBL" id="JAHDYR010000007">
    <property type="protein sequence ID" value="KAG9396118.1"/>
    <property type="molecule type" value="Genomic_DNA"/>
</dbReference>
<evidence type="ECO:0000256" key="1">
    <source>
        <dbReference type="SAM" id="MobiDB-lite"/>
    </source>
</evidence>
<reference evidence="3" key="1">
    <citation type="submission" date="2021-05" db="EMBL/GenBank/DDBJ databases">
        <title>A free-living protist that lacks canonical eukaryotic 1 DNA replication and segregation systems.</title>
        <authorList>
            <person name="Salas-Leiva D.E."/>
            <person name="Tromer E.C."/>
            <person name="Curtis B.A."/>
            <person name="Jerlstrom-Hultqvist J."/>
            <person name="Kolisko M."/>
            <person name="Yi Z."/>
            <person name="Salas-Leiva J.S."/>
            <person name="Gallot-Lavallee L."/>
            <person name="Kops G.J.P.L."/>
            <person name="Archibald J.M."/>
            <person name="Simpson A.G.B."/>
            <person name="Roger A.J."/>
        </authorList>
    </citation>
    <scope>NUCLEOTIDE SEQUENCE</scope>
    <source>
        <strain evidence="3">BICM</strain>
    </source>
</reference>
<feature type="compositionally biased region" description="Low complexity" evidence="1">
    <location>
        <begin position="198"/>
        <end position="214"/>
    </location>
</feature>
<accession>A0A8J6C011</accession>
<feature type="compositionally biased region" description="Basic residues" evidence="1">
    <location>
        <begin position="303"/>
        <end position="312"/>
    </location>
</feature>
<dbReference type="Proteomes" id="UP000717585">
    <property type="component" value="Unassembled WGS sequence"/>
</dbReference>
<feature type="compositionally biased region" description="Low complexity" evidence="1">
    <location>
        <begin position="291"/>
        <end position="302"/>
    </location>
</feature>
<evidence type="ECO:0000313" key="4">
    <source>
        <dbReference type="EMBL" id="KAG9396118.1"/>
    </source>
</evidence>